<dbReference type="InterPro" id="IPR034422">
    <property type="entry name" value="HydE/PylB-like"/>
</dbReference>
<reference evidence="1 2" key="1">
    <citation type="journal article" date="2009" name="Environ. Microbiol.">
        <title>Genome sequence of Desulfobacterium autotrophicum HRM2, a marine sulfate reducer oxidizing organic carbon completely to carbon dioxide.</title>
        <authorList>
            <person name="Strittmatter A.W."/>
            <person name="Liesegang H."/>
            <person name="Rabus R."/>
            <person name="Decker I."/>
            <person name="Amann J."/>
            <person name="Andres S."/>
            <person name="Henne A."/>
            <person name="Fricke W.F."/>
            <person name="Martinez-Arias R."/>
            <person name="Bartels D."/>
            <person name="Goesmann A."/>
            <person name="Krause L."/>
            <person name="Puehler A."/>
            <person name="Klenk H.P."/>
            <person name="Richter M."/>
            <person name="Schuler M."/>
            <person name="Gloeckner F.O."/>
            <person name="Meyerdierks A."/>
            <person name="Gottschalk G."/>
            <person name="Amann R."/>
        </authorList>
    </citation>
    <scope>NUCLEOTIDE SEQUENCE [LARGE SCALE GENOMIC DNA]</scope>
    <source>
        <strain evidence="2">ATCC 43914 / DSM 3382 / HRM2</strain>
    </source>
</reference>
<keyword evidence="2" id="KW-1185">Reference proteome</keyword>
<dbReference type="EMBL" id="CP001087">
    <property type="protein sequence ID" value="ACN13176.1"/>
    <property type="molecule type" value="Genomic_DNA"/>
</dbReference>
<dbReference type="STRING" id="177437.HRM2_00530"/>
<dbReference type="InterPro" id="IPR058240">
    <property type="entry name" value="rSAM_sf"/>
</dbReference>
<protein>
    <recommendedName>
        <fullName evidence="3">Radical SAM protein</fullName>
    </recommendedName>
</protein>
<dbReference type="KEGG" id="dat:HRM2_00530"/>
<sequence length="55" mass="6451">MYGFLYFSNYCRNNCNFCQYRKSNHKLVRYRKTQPEITAAAQEMAAAGVHLIDLT</sequence>
<dbReference type="PANTHER" id="PTHR43726:SF1">
    <property type="entry name" value="BIOTIN SYNTHASE"/>
    <property type="match status" value="1"/>
</dbReference>
<dbReference type="Proteomes" id="UP000000442">
    <property type="component" value="Chromosome"/>
</dbReference>
<evidence type="ECO:0000313" key="2">
    <source>
        <dbReference type="Proteomes" id="UP000000442"/>
    </source>
</evidence>
<dbReference type="Gene3D" id="3.20.20.70">
    <property type="entry name" value="Aldolase class I"/>
    <property type="match status" value="1"/>
</dbReference>
<evidence type="ECO:0000313" key="1">
    <source>
        <dbReference type="EMBL" id="ACN13176.1"/>
    </source>
</evidence>
<dbReference type="SUPFAM" id="SSF102114">
    <property type="entry name" value="Radical SAM enzymes"/>
    <property type="match status" value="1"/>
</dbReference>
<dbReference type="PANTHER" id="PTHR43726">
    <property type="entry name" value="3-METHYLORNITHINE SYNTHASE"/>
    <property type="match status" value="1"/>
</dbReference>
<dbReference type="eggNOG" id="COG0502">
    <property type="taxonomic scope" value="Bacteria"/>
</dbReference>
<dbReference type="AlphaFoldDB" id="C0QE59"/>
<evidence type="ECO:0008006" key="3">
    <source>
        <dbReference type="Google" id="ProtNLM"/>
    </source>
</evidence>
<gene>
    <name evidence="1" type="ordered locus">HRM2_00530</name>
</gene>
<dbReference type="GO" id="GO:0016740">
    <property type="term" value="F:transferase activity"/>
    <property type="evidence" value="ECO:0007669"/>
    <property type="project" value="TreeGrafter"/>
</dbReference>
<name>C0QE59_DESAH</name>
<dbReference type="InterPro" id="IPR013785">
    <property type="entry name" value="Aldolase_TIM"/>
</dbReference>
<organism evidence="1 2">
    <name type="scientific">Desulforapulum autotrophicum (strain ATCC 43914 / DSM 3382 / VKM B-1955 / HRM2)</name>
    <name type="common">Desulfobacterium autotrophicum</name>
    <dbReference type="NCBI Taxonomy" id="177437"/>
    <lineage>
        <taxon>Bacteria</taxon>
        <taxon>Pseudomonadati</taxon>
        <taxon>Thermodesulfobacteriota</taxon>
        <taxon>Desulfobacteria</taxon>
        <taxon>Desulfobacterales</taxon>
        <taxon>Desulfobacteraceae</taxon>
        <taxon>Desulforapulum</taxon>
    </lineage>
</organism>
<dbReference type="HOGENOM" id="CLU_3024642_0_0_7"/>
<accession>C0QE59</accession>
<proteinExistence type="predicted"/>